<comment type="subcellular location">
    <subcellularLocation>
        <location evidence="1 5">Secreted</location>
    </subcellularLocation>
</comment>
<reference evidence="6" key="2">
    <citation type="submission" date="2015-06" db="UniProtKB">
        <authorList>
            <consortium name="EnsemblProtists"/>
        </authorList>
    </citation>
    <scope>IDENTIFICATION</scope>
    <source>
        <strain evidence="6">Pr102</strain>
    </source>
</reference>
<name>H3GJT8_PHYRM</name>
<evidence type="ECO:0000256" key="5">
    <source>
        <dbReference type="RuleBase" id="RU367124"/>
    </source>
</evidence>
<dbReference type="InterPro" id="IPR031825">
    <property type="entry name" value="RXLR"/>
</dbReference>
<dbReference type="GeneID" id="94224009"/>
<comment type="function">
    <text evidence="5">Effector that suppresses plant defense responses during pathogen infection.</text>
</comment>
<dbReference type="EMBL" id="DS566015">
    <property type="status" value="NOT_ANNOTATED_CDS"/>
    <property type="molecule type" value="Genomic_DNA"/>
</dbReference>
<comment type="similarity">
    <text evidence="2 5">Belongs to the RxLR effector family.</text>
</comment>
<evidence type="ECO:0000256" key="1">
    <source>
        <dbReference type="ARBA" id="ARBA00004613"/>
    </source>
</evidence>
<dbReference type="Proteomes" id="UP000005238">
    <property type="component" value="Unassembled WGS sequence"/>
</dbReference>
<protein>
    <recommendedName>
        <fullName evidence="5">RxLR effector protein</fullName>
    </recommendedName>
</protein>
<dbReference type="AlphaFoldDB" id="H3GJT8"/>
<evidence type="ECO:0000313" key="6">
    <source>
        <dbReference type="EnsemblProtists" id="Phyra76455"/>
    </source>
</evidence>
<dbReference type="HOGENOM" id="CLU_1471000_0_0_1"/>
<dbReference type="RefSeq" id="XP_067747458.1">
    <property type="nucleotide sequence ID" value="XM_067888194.1"/>
</dbReference>
<sequence length="184" mass="20399">MRLGYIVIATASAFVGNFGVKSASLTTEAESVLSSLSHGVLTNNKRPTFLRVHEPVDVEKANDKEGSTDEERTLPKLIKALSDKVVTEKATNTAAKLSRSKSFSAVNTVKDVSATEKEILSIVKTQNKALFNKIEGMKVTPESMSNTLNIPAKIKAMTPSQLAKDPDYLLWFYFEKYFKKHNRE</sequence>
<organism evidence="6 7">
    <name type="scientific">Phytophthora ramorum</name>
    <name type="common">Sudden oak death agent</name>
    <dbReference type="NCBI Taxonomy" id="164328"/>
    <lineage>
        <taxon>Eukaryota</taxon>
        <taxon>Sar</taxon>
        <taxon>Stramenopiles</taxon>
        <taxon>Oomycota</taxon>
        <taxon>Peronosporomycetes</taxon>
        <taxon>Peronosporales</taxon>
        <taxon>Peronosporaceae</taxon>
        <taxon>Phytophthora</taxon>
    </lineage>
</organism>
<keyword evidence="7" id="KW-1185">Reference proteome</keyword>
<accession>H3GJT8</accession>
<dbReference type="InParanoid" id="H3GJT8"/>
<dbReference type="VEuPathDB" id="FungiDB:KRP22_3415"/>
<evidence type="ECO:0000256" key="3">
    <source>
        <dbReference type="ARBA" id="ARBA00022525"/>
    </source>
</evidence>
<evidence type="ECO:0000256" key="4">
    <source>
        <dbReference type="ARBA" id="ARBA00022729"/>
    </source>
</evidence>
<dbReference type="Pfam" id="PF16810">
    <property type="entry name" value="RXLR"/>
    <property type="match status" value="1"/>
</dbReference>
<reference evidence="7" key="1">
    <citation type="journal article" date="2006" name="Science">
        <title>Phytophthora genome sequences uncover evolutionary origins and mechanisms of pathogenesis.</title>
        <authorList>
            <person name="Tyler B.M."/>
            <person name="Tripathy S."/>
            <person name="Zhang X."/>
            <person name="Dehal P."/>
            <person name="Jiang R.H."/>
            <person name="Aerts A."/>
            <person name="Arredondo F.D."/>
            <person name="Baxter L."/>
            <person name="Bensasson D."/>
            <person name="Beynon J.L."/>
            <person name="Chapman J."/>
            <person name="Damasceno C.M."/>
            <person name="Dorrance A.E."/>
            <person name="Dou D."/>
            <person name="Dickerman A.W."/>
            <person name="Dubchak I.L."/>
            <person name="Garbelotto M."/>
            <person name="Gijzen M."/>
            <person name="Gordon S.G."/>
            <person name="Govers F."/>
            <person name="Grunwald N.J."/>
            <person name="Huang W."/>
            <person name="Ivors K.L."/>
            <person name="Jones R.W."/>
            <person name="Kamoun S."/>
            <person name="Krampis K."/>
            <person name="Lamour K.H."/>
            <person name="Lee M.K."/>
            <person name="McDonald W.H."/>
            <person name="Medina M."/>
            <person name="Meijer H.J."/>
            <person name="Nordberg E.K."/>
            <person name="Maclean D.J."/>
            <person name="Ospina-Giraldo M.D."/>
            <person name="Morris P.F."/>
            <person name="Phuntumart V."/>
            <person name="Putnam N.H."/>
            <person name="Rash S."/>
            <person name="Rose J.K."/>
            <person name="Sakihama Y."/>
            <person name="Salamov A.A."/>
            <person name="Savidor A."/>
            <person name="Scheuring C.F."/>
            <person name="Smith B.M."/>
            <person name="Sobral B.W."/>
            <person name="Terry A."/>
            <person name="Torto-Alalibo T.A."/>
            <person name="Win J."/>
            <person name="Xu Z."/>
            <person name="Zhang H."/>
            <person name="Grigoriev I.V."/>
            <person name="Rokhsar D.S."/>
            <person name="Boore J.L."/>
        </authorList>
    </citation>
    <scope>NUCLEOTIDE SEQUENCE [LARGE SCALE GENOMIC DNA]</scope>
    <source>
        <strain evidence="7">Pr102</strain>
    </source>
</reference>
<proteinExistence type="inferred from homology"/>
<keyword evidence="3 5" id="KW-0964">Secreted</keyword>
<evidence type="ECO:0000313" key="7">
    <source>
        <dbReference type="Proteomes" id="UP000005238"/>
    </source>
</evidence>
<comment type="domain">
    <text evidence="5">The RxLR-dEER motif acts to carry the protein into the host cell cytoplasm through binding to cell surface phosphatidylinositol-3-phosphate.</text>
</comment>
<dbReference type="EnsemblProtists" id="Phyra76455">
    <property type="protein sequence ID" value="Phyra76455"/>
    <property type="gene ID" value="Phyra76455"/>
</dbReference>
<evidence type="ECO:0000256" key="2">
    <source>
        <dbReference type="ARBA" id="ARBA00010400"/>
    </source>
</evidence>
<dbReference type="OrthoDB" id="125047at2759"/>
<dbReference type="VEuPathDB" id="FungiDB:KRP23_3354"/>
<keyword evidence="4" id="KW-0732">Signal</keyword>